<keyword evidence="2" id="KW-0732">Signal</keyword>
<dbReference type="InterPro" id="IPR024462">
    <property type="entry name" value="GH116_N"/>
</dbReference>
<dbReference type="InterPro" id="IPR006775">
    <property type="entry name" value="GH116_catalytic"/>
</dbReference>
<evidence type="ECO:0000256" key="2">
    <source>
        <dbReference type="SAM" id="SignalP"/>
    </source>
</evidence>
<dbReference type="PANTHER" id="PTHR12654">
    <property type="entry name" value="BILE ACID BETA-GLUCOSIDASE-RELATED"/>
    <property type="match status" value="1"/>
</dbReference>
<protein>
    <submittedName>
        <fullName evidence="5">Uncharacterized protein (DUF608 family)</fullName>
    </submittedName>
</protein>
<dbReference type="PANTHER" id="PTHR12654:SF0">
    <property type="entry name" value="NON-LYSOSOMAL GLUCOSYLCERAMIDASE"/>
    <property type="match status" value="1"/>
</dbReference>
<evidence type="ECO:0000259" key="3">
    <source>
        <dbReference type="Pfam" id="PF04685"/>
    </source>
</evidence>
<dbReference type="Pfam" id="PF12215">
    <property type="entry name" value="Glyco_hydr_116N"/>
    <property type="match status" value="1"/>
</dbReference>
<dbReference type="Proteomes" id="UP001519332">
    <property type="component" value="Unassembled WGS sequence"/>
</dbReference>
<keyword evidence="6" id="KW-1185">Reference proteome</keyword>
<organism evidence="5 6">
    <name type="scientific">Kibdelosporangium banguiense</name>
    <dbReference type="NCBI Taxonomy" id="1365924"/>
    <lineage>
        <taxon>Bacteria</taxon>
        <taxon>Bacillati</taxon>
        <taxon>Actinomycetota</taxon>
        <taxon>Actinomycetes</taxon>
        <taxon>Pseudonocardiales</taxon>
        <taxon>Pseudonocardiaceae</taxon>
        <taxon>Kibdelosporangium</taxon>
    </lineage>
</organism>
<dbReference type="RefSeq" id="WP_209645858.1">
    <property type="nucleotide sequence ID" value="NZ_JAGINW010000001.1"/>
</dbReference>
<feature type="signal peptide" evidence="2">
    <location>
        <begin position="1"/>
        <end position="27"/>
    </location>
</feature>
<evidence type="ECO:0000256" key="1">
    <source>
        <dbReference type="SAM" id="MobiDB-lite"/>
    </source>
</evidence>
<dbReference type="Pfam" id="PF04685">
    <property type="entry name" value="DUF608"/>
    <property type="match status" value="1"/>
</dbReference>
<proteinExistence type="predicted"/>
<evidence type="ECO:0000259" key="4">
    <source>
        <dbReference type="Pfam" id="PF12215"/>
    </source>
</evidence>
<name>A0ABS4TYE3_9PSEU</name>
<feature type="domain" description="Glycosyl-hydrolase family 116 catalytic region" evidence="3">
    <location>
        <begin position="518"/>
        <end position="874"/>
    </location>
</feature>
<gene>
    <name evidence="5" type="ORF">JOF56_009355</name>
</gene>
<dbReference type="SUPFAM" id="SSF48208">
    <property type="entry name" value="Six-hairpin glycosidases"/>
    <property type="match status" value="1"/>
</dbReference>
<feature type="chain" id="PRO_5045284776" evidence="2">
    <location>
        <begin position="28"/>
        <end position="885"/>
    </location>
</feature>
<dbReference type="InterPro" id="IPR052566">
    <property type="entry name" value="Non-lysos_glucosylceramidase"/>
</dbReference>
<sequence length="885" mass="95191">MKGVRRRAVQRVLAGLAAVAVAVPLVAAVRQQPAAAAARDYFPVPDAALVRPLGVIDPGTCAPPPAAQVCQGASPNAWDAIYGNFPISVPGLGIPVGGVGAGSFMINQAGTFGPWNFGGQQGSSWETRIAPQAAFHVREQLGTQTPTVRTLATDGPQRVGTQGPVAPRSWGSPLPAWNELQPGEGDYAALYPFGWMNYKPFKTDVSMRFFSPIVAKEDRRTSLPVVYFDVRIANHTSQRADMSVMFTMPNAPGHVAGTRTDPTVEQGPASVRKGFSSRHRQLGGVEAVTLSADDPGNTPDATKSEWTLAAMPARGQKVSYTTSWNGAGDGADVYAPFSASGKLPDKALDDSASAGAVSVSVKLAPGEVTTVPFALAWDFPQVGFANNQTVWMRRYTNFYGAKENPQNEYIPGSYPFHQSFAIARDALWCRDAALRAVEGWWKPLATDPVYPKVVRTSALNELSMLVFNNSFWEGGLVSNSIVPTSFSSAGPGQHLGASRPGTHLFGVQDTGAGGLSGMGRTTDIQTYGYNAYLRLFPNLLEGTLAASAEATERAFNRNAPDLYVSTQDGSPFIKWGNAQDAPIQGGTDSRPPKPGVTQWGDSPSKFIFHWYAYSKLTGDQDFLRETWPAMKHEISFLQALIPPGTHLPVDSTSFANIYNGLPQTGAGLYNSQLYLLALSAAIASGDQLGGEASYVARLRADLAAAKTEFEAVFWNAEKGYYRFTSSGPYADHMFLDAFFAQHLAEDVGLPDIVDKARHAQQLARHHSALRRYNADGELIGSTTVAIPGAQPGTTGPGINTGTNYLAAADLYRTGTHTRDPNLKRSGVELASAIAHQTWFRSDNGFAFNPPNFWTDGSTHQYYYPAYSQVMGVWDLMHAIKPITTS</sequence>
<feature type="domain" description="Glycosyl-hydrolase family 116 N-terminal" evidence="4">
    <location>
        <begin position="93"/>
        <end position="404"/>
    </location>
</feature>
<evidence type="ECO:0000313" key="5">
    <source>
        <dbReference type="EMBL" id="MBP2328970.1"/>
    </source>
</evidence>
<dbReference type="InterPro" id="IPR012341">
    <property type="entry name" value="6hp_glycosidase-like_sf"/>
</dbReference>
<feature type="region of interest" description="Disordered" evidence="1">
    <location>
        <begin position="150"/>
        <end position="173"/>
    </location>
</feature>
<reference evidence="5 6" key="1">
    <citation type="submission" date="2021-03" db="EMBL/GenBank/DDBJ databases">
        <title>Sequencing the genomes of 1000 actinobacteria strains.</title>
        <authorList>
            <person name="Klenk H.-P."/>
        </authorList>
    </citation>
    <scope>NUCLEOTIDE SEQUENCE [LARGE SCALE GENOMIC DNA]</scope>
    <source>
        <strain evidence="5 6">DSM 46670</strain>
    </source>
</reference>
<evidence type="ECO:0000313" key="6">
    <source>
        <dbReference type="Proteomes" id="UP001519332"/>
    </source>
</evidence>
<dbReference type="InterPro" id="IPR008928">
    <property type="entry name" value="6-hairpin_glycosidase_sf"/>
</dbReference>
<comment type="caution">
    <text evidence="5">The sequence shown here is derived from an EMBL/GenBank/DDBJ whole genome shotgun (WGS) entry which is preliminary data.</text>
</comment>
<dbReference type="Gene3D" id="1.50.10.10">
    <property type="match status" value="1"/>
</dbReference>
<accession>A0ABS4TYE3</accession>
<dbReference type="EMBL" id="JAGINW010000001">
    <property type="protein sequence ID" value="MBP2328970.1"/>
    <property type="molecule type" value="Genomic_DNA"/>
</dbReference>